<dbReference type="InterPro" id="IPR028896">
    <property type="entry name" value="GcvT/YgfZ/DmdA"/>
</dbReference>
<dbReference type="PANTHER" id="PTHR43757:SF2">
    <property type="entry name" value="AMINOMETHYLTRANSFERASE, MITOCHONDRIAL"/>
    <property type="match status" value="1"/>
</dbReference>
<evidence type="ECO:0000256" key="5">
    <source>
        <dbReference type="ARBA" id="ARBA00031395"/>
    </source>
</evidence>
<dbReference type="GO" id="GO:0004047">
    <property type="term" value="F:aminomethyltransferase activity"/>
    <property type="evidence" value="ECO:0007669"/>
    <property type="project" value="UniProtKB-EC"/>
</dbReference>
<name>A0ABU1ZXW6_9CORY</name>
<reference evidence="10" key="1">
    <citation type="submission" date="2023-07" db="EMBL/GenBank/DDBJ databases">
        <title>Sequencing the genomes of 1000 actinobacteria strains.</title>
        <authorList>
            <person name="Klenk H.-P."/>
        </authorList>
    </citation>
    <scope>NUCLEOTIDE SEQUENCE</scope>
    <source>
        <strain evidence="10">DSM 107476</strain>
    </source>
</reference>
<dbReference type="InterPro" id="IPR006222">
    <property type="entry name" value="GCVT_N"/>
</dbReference>
<dbReference type="EC" id="2.1.2.10" evidence="2 7"/>
<dbReference type="InterPro" id="IPR006223">
    <property type="entry name" value="GcvT"/>
</dbReference>
<dbReference type="RefSeq" id="WP_290194867.1">
    <property type="nucleotide sequence ID" value="NZ_CP047654.1"/>
</dbReference>
<evidence type="ECO:0000313" key="11">
    <source>
        <dbReference type="Proteomes" id="UP001180840"/>
    </source>
</evidence>
<dbReference type="PANTHER" id="PTHR43757">
    <property type="entry name" value="AMINOMETHYLTRANSFERASE"/>
    <property type="match status" value="1"/>
</dbReference>
<evidence type="ECO:0000259" key="8">
    <source>
        <dbReference type="Pfam" id="PF01571"/>
    </source>
</evidence>
<evidence type="ECO:0000256" key="4">
    <source>
        <dbReference type="ARBA" id="ARBA00022679"/>
    </source>
</evidence>
<evidence type="ECO:0000259" key="9">
    <source>
        <dbReference type="Pfam" id="PF08669"/>
    </source>
</evidence>
<dbReference type="Gene3D" id="3.30.70.1400">
    <property type="entry name" value="Aminomethyltransferase beta-barrel domains"/>
    <property type="match status" value="1"/>
</dbReference>
<comment type="catalytic activity">
    <reaction evidence="6 7">
        <text>N(6)-[(R)-S(8)-aminomethyldihydrolipoyl]-L-lysyl-[protein] + (6S)-5,6,7,8-tetrahydrofolate = N(6)-[(R)-dihydrolipoyl]-L-lysyl-[protein] + (6R)-5,10-methylene-5,6,7,8-tetrahydrofolate + NH4(+)</text>
        <dbReference type="Rhea" id="RHEA:16945"/>
        <dbReference type="Rhea" id="RHEA-COMP:10475"/>
        <dbReference type="Rhea" id="RHEA-COMP:10492"/>
        <dbReference type="ChEBI" id="CHEBI:15636"/>
        <dbReference type="ChEBI" id="CHEBI:28938"/>
        <dbReference type="ChEBI" id="CHEBI:57453"/>
        <dbReference type="ChEBI" id="CHEBI:83100"/>
        <dbReference type="ChEBI" id="CHEBI:83143"/>
        <dbReference type="EC" id="2.1.2.10"/>
    </reaction>
</comment>
<dbReference type="SUPFAM" id="SSF101790">
    <property type="entry name" value="Aminomethyltransferase beta-barrel domain"/>
    <property type="match status" value="1"/>
</dbReference>
<dbReference type="HAMAP" id="MF_00259">
    <property type="entry name" value="GcvT"/>
    <property type="match status" value="1"/>
</dbReference>
<protein>
    <recommendedName>
        <fullName evidence="2 7">Aminomethyltransferase</fullName>
        <ecNumber evidence="2 7">2.1.2.10</ecNumber>
    </recommendedName>
    <alternativeName>
        <fullName evidence="5 7">Glycine cleavage system T protein</fullName>
    </alternativeName>
</protein>
<dbReference type="Gene3D" id="3.30.1360.120">
    <property type="entry name" value="Probable tRNA modification gtpase trme, domain 1"/>
    <property type="match status" value="1"/>
</dbReference>
<comment type="function">
    <text evidence="7">The glycine cleavage system catalyzes the degradation of glycine.</text>
</comment>
<keyword evidence="11" id="KW-1185">Reference proteome</keyword>
<comment type="subunit">
    <text evidence="7">The glycine cleavage system is composed of four proteins: P, T, L and H.</text>
</comment>
<dbReference type="InterPro" id="IPR022903">
    <property type="entry name" value="GcvT_bac"/>
</dbReference>
<comment type="similarity">
    <text evidence="1 7">Belongs to the GcvT family.</text>
</comment>
<dbReference type="Gene3D" id="2.40.30.110">
    <property type="entry name" value="Aminomethyltransferase beta-barrel domains"/>
    <property type="match status" value="1"/>
</dbReference>
<dbReference type="NCBIfam" id="TIGR00528">
    <property type="entry name" value="gcvT"/>
    <property type="match status" value="1"/>
</dbReference>
<dbReference type="NCBIfam" id="NF001567">
    <property type="entry name" value="PRK00389.1"/>
    <property type="match status" value="1"/>
</dbReference>
<dbReference type="Proteomes" id="UP001180840">
    <property type="component" value="Unassembled WGS sequence"/>
</dbReference>
<evidence type="ECO:0000256" key="6">
    <source>
        <dbReference type="ARBA" id="ARBA00047665"/>
    </source>
</evidence>
<dbReference type="SUPFAM" id="SSF103025">
    <property type="entry name" value="Folate-binding domain"/>
    <property type="match status" value="1"/>
</dbReference>
<organism evidence="10 11">
    <name type="scientific">Corynebacterium guangdongense</name>
    <dbReference type="NCBI Taxonomy" id="1783348"/>
    <lineage>
        <taxon>Bacteria</taxon>
        <taxon>Bacillati</taxon>
        <taxon>Actinomycetota</taxon>
        <taxon>Actinomycetes</taxon>
        <taxon>Mycobacteriales</taxon>
        <taxon>Corynebacteriaceae</taxon>
        <taxon>Corynebacterium</taxon>
    </lineage>
</organism>
<evidence type="ECO:0000256" key="1">
    <source>
        <dbReference type="ARBA" id="ARBA00008609"/>
    </source>
</evidence>
<feature type="domain" description="Aminomethyltransferase C-terminal" evidence="9">
    <location>
        <begin position="289"/>
        <end position="363"/>
    </location>
</feature>
<gene>
    <name evidence="7" type="primary">gcvT</name>
    <name evidence="10" type="ORF">J2S39_001458</name>
</gene>
<keyword evidence="3 7" id="KW-0032">Aminotransferase</keyword>
<evidence type="ECO:0000313" key="10">
    <source>
        <dbReference type="EMBL" id="MDR7329782.1"/>
    </source>
</evidence>
<evidence type="ECO:0000256" key="2">
    <source>
        <dbReference type="ARBA" id="ARBA00012616"/>
    </source>
</evidence>
<dbReference type="Pfam" id="PF08669">
    <property type="entry name" value="GCV_T_C"/>
    <property type="match status" value="1"/>
</dbReference>
<dbReference type="Pfam" id="PF01571">
    <property type="entry name" value="GCV_T"/>
    <property type="match status" value="1"/>
</dbReference>
<feature type="domain" description="GCVT N-terminal" evidence="8">
    <location>
        <begin position="12"/>
        <end position="268"/>
    </location>
</feature>
<keyword evidence="4 7" id="KW-0808">Transferase</keyword>
<evidence type="ECO:0000256" key="3">
    <source>
        <dbReference type="ARBA" id="ARBA00022576"/>
    </source>
</evidence>
<dbReference type="InterPro" id="IPR027266">
    <property type="entry name" value="TrmE/GcvT-like"/>
</dbReference>
<dbReference type="Gene3D" id="4.10.1250.10">
    <property type="entry name" value="Aminomethyltransferase fragment"/>
    <property type="match status" value="1"/>
</dbReference>
<evidence type="ECO:0000256" key="7">
    <source>
        <dbReference type="HAMAP-Rule" id="MF_00259"/>
    </source>
</evidence>
<proteinExistence type="inferred from homology"/>
<dbReference type="InterPro" id="IPR029043">
    <property type="entry name" value="GcvT/YgfZ_C"/>
</dbReference>
<comment type="caution">
    <text evidence="10">The sequence shown here is derived from an EMBL/GenBank/DDBJ whole genome shotgun (WGS) entry which is preliminary data.</text>
</comment>
<dbReference type="PIRSF" id="PIRSF006487">
    <property type="entry name" value="GcvT"/>
    <property type="match status" value="1"/>
</dbReference>
<dbReference type="EMBL" id="JAVDXZ010000001">
    <property type="protein sequence ID" value="MDR7329782.1"/>
    <property type="molecule type" value="Genomic_DNA"/>
</dbReference>
<dbReference type="InterPro" id="IPR013977">
    <property type="entry name" value="GcvT_C"/>
</dbReference>
<sequence length="368" mass="39678">MSDNQLKLSPLDQIHRDLGASFTPFGAWDMPLKYGSELEEHRAVRSAAGLFDLSHMGEIRVTGPDAGAFLDYALISTISNTKIGQAKYSMIVQADGGILDDLITYRLGEEEFLVVPNASNTDVVWEAFTERQGAFDVTLANESDETALIAVQGPDAARIVSSLMSEEDTAALGELGYYRCMRAAVAGFDALVARTGYTGEDGFELFVPNADAVELWNRVAEAGGEDLVPCGLASRDSLRLEAGMPLYGNELSREITPLEAGMARAWAKKEADFVGRAALDGREQTVEIRGLVSDQKRAARAGAEVYLDGEKIGVVTSGQPAPTLGHPIALAHVTAGGDYDGREVEVDIRGKRYPFRFATGAFYTRPSK</sequence>
<accession>A0ABU1ZXW6</accession>